<gene>
    <name evidence="4" type="ORF">FFLO_02227</name>
</gene>
<feature type="compositionally biased region" description="Polar residues" evidence="1">
    <location>
        <begin position="1"/>
        <end position="24"/>
    </location>
</feature>
<dbReference type="EMBL" id="JABELV010000034">
    <property type="protein sequence ID" value="KAG7562335.1"/>
    <property type="molecule type" value="Genomic_DNA"/>
</dbReference>
<accession>A0A8K0JN08</accession>
<name>A0A8K0JN08_9TREE</name>
<organism evidence="4 5">
    <name type="scientific">Filobasidium floriforme</name>
    <dbReference type="NCBI Taxonomy" id="5210"/>
    <lineage>
        <taxon>Eukaryota</taxon>
        <taxon>Fungi</taxon>
        <taxon>Dikarya</taxon>
        <taxon>Basidiomycota</taxon>
        <taxon>Agaricomycotina</taxon>
        <taxon>Tremellomycetes</taxon>
        <taxon>Filobasidiales</taxon>
        <taxon>Filobasidiaceae</taxon>
        <taxon>Filobasidium</taxon>
    </lineage>
</organism>
<dbReference type="PANTHER" id="PTHR37543:SF1">
    <property type="entry name" value="CCCH ZINC FINGER DNA BINDING PROTEIN (AFU_ORTHOLOGUE AFUA_5G12760)"/>
    <property type="match status" value="1"/>
</dbReference>
<reference evidence="4" key="1">
    <citation type="submission" date="2020-04" db="EMBL/GenBank/DDBJ databases">
        <title>Analysis of mating type loci in Filobasidium floriforme.</title>
        <authorList>
            <person name="Nowrousian M."/>
        </authorList>
    </citation>
    <scope>NUCLEOTIDE SEQUENCE</scope>
    <source>
        <strain evidence="4">CBS 6242</strain>
    </source>
</reference>
<comment type="caution">
    <text evidence="4">The sequence shown here is derived from an EMBL/GenBank/DDBJ whole genome shotgun (WGS) entry which is preliminary data.</text>
</comment>
<feature type="domain" description="DUF7923" evidence="2">
    <location>
        <begin position="93"/>
        <end position="265"/>
    </location>
</feature>
<dbReference type="InterPro" id="IPR057683">
    <property type="entry name" value="DUF7923"/>
</dbReference>
<evidence type="ECO:0000313" key="4">
    <source>
        <dbReference type="EMBL" id="KAG7562335.1"/>
    </source>
</evidence>
<feature type="compositionally biased region" description="Acidic residues" evidence="1">
    <location>
        <begin position="326"/>
        <end position="347"/>
    </location>
</feature>
<sequence length="562" mass="59766">MDSDTNNATALANAQKPSAIPTNQELRDSHTEALKTISELFTTALDGNLQLDALHREVELWKSSFMQTERAKAKLEKEVAALKDGAGPAMGPSFTAILIDGDGAIFDESFVSQGAAGGKEAAKLLLSSLPQMIQNTVPHLAKTKGLSALTGNVVINVIVNRYGLAGAMYKGGLVKGANLVNEFLLGLCKAHDSLNVIDAGPGKEAADSKIMAQLRFYGSIAQCGLIVLAGSHDNGYANPIRSLTTEGKDIVLLEGVSVAAELHGLCPVAKIPGLLRKEKIAWTDYKPAPYLSSGTMSNSPGPKFVQKHQNTAKISPIAKASLETGDPTDGDASDDDSAWSEEPDEDGIPVFDYDHIEALAKQMIATKLSPPTPAKTAKTRQTVVDSGTDTGTERLNVNMKSSNTKSANPSVPTALDKKELKKEKRKARRAAEAAAAVAAAGGPPVSGSQSGTEQKVVIPADEKALRFLNPRPCHKWKTAQAGCDNKSCSFAHNYKLNSKQLVYLAKLVKDMPCPYAKLGNCSENAQTCIYGHICPHAKDCTWGSACRFNDLPDGGHSTWVLY</sequence>
<feature type="domain" description="Tandem CCCH zinc finger" evidence="3">
    <location>
        <begin position="504"/>
        <end position="549"/>
    </location>
</feature>
<keyword evidence="5" id="KW-1185">Reference proteome</keyword>
<dbReference type="AlphaFoldDB" id="A0A8K0JN08"/>
<feature type="region of interest" description="Disordered" evidence="1">
    <location>
        <begin position="1"/>
        <end position="27"/>
    </location>
</feature>
<feature type="compositionally biased region" description="Polar residues" evidence="1">
    <location>
        <begin position="379"/>
        <end position="411"/>
    </location>
</feature>
<protein>
    <recommendedName>
        <fullName evidence="6">C3H1-type domain-containing protein</fullName>
    </recommendedName>
</protein>
<evidence type="ECO:0008006" key="6">
    <source>
        <dbReference type="Google" id="ProtNLM"/>
    </source>
</evidence>
<evidence type="ECO:0000259" key="3">
    <source>
        <dbReference type="Pfam" id="PF25543"/>
    </source>
</evidence>
<evidence type="ECO:0000259" key="2">
    <source>
        <dbReference type="Pfam" id="PF25540"/>
    </source>
</evidence>
<dbReference type="Pfam" id="PF25543">
    <property type="entry name" value="zf-CCCH_tandem"/>
    <property type="match status" value="1"/>
</dbReference>
<feature type="region of interest" description="Disordered" evidence="1">
    <location>
        <begin position="318"/>
        <end position="349"/>
    </location>
</feature>
<proteinExistence type="predicted"/>
<dbReference type="Pfam" id="PF25540">
    <property type="entry name" value="DUF7923"/>
    <property type="match status" value="1"/>
</dbReference>
<dbReference type="InterPro" id="IPR057654">
    <property type="entry name" value="Znf-CCCH_tandem"/>
</dbReference>
<evidence type="ECO:0000313" key="5">
    <source>
        <dbReference type="Proteomes" id="UP000812966"/>
    </source>
</evidence>
<dbReference type="PANTHER" id="PTHR37543">
    <property type="entry name" value="CCCH ZINC FINGER DNA BINDING PROTEIN (AFU_ORTHOLOGUE AFUA_5G12760)"/>
    <property type="match status" value="1"/>
</dbReference>
<feature type="region of interest" description="Disordered" evidence="1">
    <location>
        <begin position="369"/>
        <end position="453"/>
    </location>
</feature>
<dbReference type="Proteomes" id="UP000812966">
    <property type="component" value="Unassembled WGS sequence"/>
</dbReference>
<evidence type="ECO:0000256" key="1">
    <source>
        <dbReference type="SAM" id="MobiDB-lite"/>
    </source>
</evidence>